<dbReference type="Proteomes" id="UP000268007">
    <property type="component" value="Unassembled WGS sequence"/>
</dbReference>
<evidence type="ECO:0000313" key="20">
    <source>
        <dbReference type="EMBL" id="RKR82977.1"/>
    </source>
</evidence>
<dbReference type="NCBIfam" id="NF006673">
    <property type="entry name" value="PRK09222.1"/>
    <property type="match status" value="1"/>
</dbReference>
<dbReference type="Pfam" id="PF18324">
    <property type="entry name" value="Isocitrate_DH_C_bact"/>
    <property type="match status" value="1"/>
</dbReference>
<comment type="function">
    <text evidence="18">Catalyzes the oxidative decarboxylation of isocitrate to 2-oxoglutarate and carbon dioxide with the concomitant reduction of NADP(+).</text>
</comment>
<dbReference type="GO" id="GO:0004449">
    <property type="term" value="F:isocitrate dehydrogenase (NAD+) activity"/>
    <property type="evidence" value="ECO:0007669"/>
    <property type="project" value="TreeGrafter"/>
</dbReference>
<dbReference type="PANTHER" id="PTHR11835">
    <property type="entry name" value="DECARBOXYLATING DEHYDROGENASES-ISOCITRATE, ISOPROPYLMALATE, TARTRATE"/>
    <property type="match status" value="1"/>
</dbReference>
<dbReference type="Gene3D" id="3.30.70.1570">
    <property type="match status" value="1"/>
</dbReference>
<evidence type="ECO:0000313" key="21">
    <source>
        <dbReference type="Proteomes" id="UP000268007"/>
    </source>
</evidence>
<evidence type="ECO:0000256" key="10">
    <source>
        <dbReference type="ARBA" id="ARBA00022842"/>
    </source>
</evidence>
<evidence type="ECO:0000259" key="19">
    <source>
        <dbReference type="SMART" id="SM01329"/>
    </source>
</evidence>
<keyword evidence="7" id="KW-0329">Glyoxylate bypass</keyword>
<dbReference type="InterPro" id="IPR040978">
    <property type="entry name" value="Isocitrate_DH_TT1725_C"/>
</dbReference>
<dbReference type="InterPro" id="IPR046997">
    <property type="entry name" value="Isocitrate_DH_TT1725_C_sf"/>
</dbReference>
<organism evidence="20 21">
    <name type="scientific">Mucilaginibacter gracilis</name>
    <dbReference type="NCBI Taxonomy" id="423350"/>
    <lineage>
        <taxon>Bacteria</taxon>
        <taxon>Pseudomonadati</taxon>
        <taxon>Bacteroidota</taxon>
        <taxon>Sphingobacteriia</taxon>
        <taxon>Sphingobacteriales</taxon>
        <taxon>Sphingobacteriaceae</taxon>
        <taxon>Mucilaginibacter</taxon>
    </lineage>
</organism>
<keyword evidence="10" id="KW-0460">Magnesium</keyword>
<dbReference type="EMBL" id="RBKU01000001">
    <property type="protein sequence ID" value="RKR82977.1"/>
    <property type="molecule type" value="Genomic_DNA"/>
</dbReference>
<dbReference type="Pfam" id="PF00180">
    <property type="entry name" value="Iso_dh"/>
    <property type="match status" value="1"/>
</dbReference>
<dbReference type="PANTHER" id="PTHR11835:SF43">
    <property type="entry name" value="ISOPROPYLMALATE DEHYDROGENASE-LIKE DOMAIN-CONTAINING PROTEIN"/>
    <property type="match status" value="1"/>
</dbReference>
<comment type="catalytic activity">
    <reaction evidence="14">
        <text>D-threo-isocitrate + NADP(+) = 2-oxoglutarate + CO2 + NADPH</text>
        <dbReference type="Rhea" id="RHEA:19629"/>
        <dbReference type="ChEBI" id="CHEBI:15562"/>
        <dbReference type="ChEBI" id="CHEBI:16526"/>
        <dbReference type="ChEBI" id="CHEBI:16810"/>
        <dbReference type="ChEBI" id="CHEBI:57783"/>
        <dbReference type="ChEBI" id="CHEBI:58349"/>
        <dbReference type="EC" id="1.1.1.42"/>
    </reaction>
</comment>
<evidence type="ECO:0000256" key="12">
    <source>
        <dbReference type="ARBA" id="ARBA00023002"/>
    </source>
</evidence>
<keyword evidence="9" id="KW-0479">Metal-binding</keyword>
<dbReference type="Gene3D" id="3.40.718.10">
    <property type="entry name" value="Isopropylmalate Dehydrogenase"/>
    <property type="match status" value="1"/>
</dbReference>
<dbReference type="InterPro" id="IPR024084">
    <property type="entry name" value="IsoPropMal-DH-like_dom"/>
</dbReference>
<proteinExistence type="inferred from homology"/>
<evidence type="ECO:0000256" key="13">
    <source>
        <dbReference type="ARBA" id="ARBA00023211"/>
    </source>
</evidence>
<comment type="cofactor">
    <cofactor evidence="1">
        <name>Mn(2+)</name>
        <dbReference type="ChEBI" id="CHEBI:29035"/>
    </cofactor>
</comment>
<evidence type="ECO:0000256" key="2">
    <source>
        <dbReference type="ARBA" id="ARBA00001946"/>
    </source>
</evidence>
<keyword evidence="13" id="KW-0464">Manganese</keyword>
<dbReference type="GO" id="GO:0006099">
    <property type="term" value="P:tricarboxylic acid cycle"/>
    <property type="evidence" value="ECO:0007669"/>
    <property type="project" value="UniProtKB-KW"/>
</dbReference>
<keyword evidence="11" id="KW-0521">NADP</keyword>
<feature type="domain" description="Isopropylmalate dehydrogenase-like" evidence="19">
    <location>
        <begin position="4"/>
        <end position="337"/>
    </location>
</feature>
<evidence type="ECO:0000256" key="16">
    <source>
        <dbReference type="ARBA" id="ARBA00029990"/>
    </source>
</evidence>
<comment type="subunit">
    <text evidence="4">Homodimer.</text>
</comment>
<evidence type="ECO:0000256" key="11">
    <source>
        <dbReference type="ARBA" id="ARBA00022857"/>
    </source>
</evidence>
<comment type="caution">
    <text evidence="20">The sequence shown here is derived from an EMBL/GenBank/DDBJ whole genome shotgun (WGS) entry which is preliminary data.</text>
</comment>
<comment type="similarity">
    <text evidence="3">Belongs to the isocitrate and isopropylmalate dehydrogenases family.</text>
</comment>
<dbReference type="SMART" id="SM01329">
    <property type="entry name" value="Iso_dh"/>
    <property type="match status" value="1"/>
</dbReference>
<protein>
    <recommendedName>
        <fullName evidence="6">Isocitrate dehydrogenase [NADP]</fullName>
        <ecNumber evidence="5">1.1.1.42</ecNumber>
    </recommendedName>
    <alternativeName>
        <fullName evidence="15">IDP</fullName>
    </alternativeName>
    <alternativeName>
        <fullName evidence="16">NADP(+)-specific ICDH</fullName>
    </alternativeName>
    <alternativeName>
        <fullName evidence="17">Oxalosuccinate decarboxylase</fullName>
    </alternativeName>
</protein>
<evidence type="ECO:0000256" key="3">
    <source>
        <dbReference type="ARBA" id="ARBA00007769"/>
    </source>
</evidence>
<dbReference type="GO" id="GO:0006102">
    <property type="term" value="P:isocitrate metabolic process"/>
    <property type="evidence" value="ECO:0007669"/>
    <property type="project" value="TreeGrafter"/>
</dbReference>
<keyword evidence="12" id="KW-0560">Oxidoreductase</keyword>
<dbReference type="GO" id="GO:0004450">
    <property type="term" value="F:isocitrate dehydrogenase (NADP+) activity"/>
    <property type="evidence" value="ECO:0007669"/>
    <property type="project" value="UniProtKB-EC"/>
</dbReference>
<accession>A0A495J218</accession>
<dbReference type="GO" id="GO:0006097">
    <property type="term" value="P:glyoxylate cycle"/>
    <property type="evidence" value="ECO:0007669"/>
    <property type="project" value="UniProtKB-KW"/>
</dbReference>
<comment type="cofactor">
    <cofactor evidence="2">
        <name>Mg(2+)</name>
        <dbReference type="ChEBI" id="CHEBI:18420"/>
    </cofactor>
</comment>
<dbReference type="EC" id="1.1.1.42" evidence="5"/>
<evidence type="ECO:0000256" key="15">
    <source>
        <dbReference type="ARBA" id="ARBA00029765"/>
    </source>
</evidence>
<evidence type="ECO:0000256" key="9">
    <source>
        <dbReference type="ARBA" id="ARBA00022723"/>
    </source>
</evidence>
<evidence type="ECO:0000256" key="8">
    <source>
        <dbReference type="ARBA" id="ARBA00022532"/>
    </source>
</evidence>
<evidence type="ECO:0000256" key="17">
    <source>
        <dbReference type="ARBA" id="ARBA00031098"/>
    </source>
</evidence>
<evidence type="ECO:0000256" key="4">
    <source>
        <dbReference type="ARBA" id="ARBA00011738"/>
    </source>
</evidence>
<evidence type="ECO:0000256" key="6">
    <source>
        <dbReference type="ARBA" id="ARBA00019562"/>
    </source>
</evidence>
<keyword evidence="21" id="KW-1185">Reference proteome</keyword>
<evidence type="ECO:0000256" key="14">
    <source>
        <dbReference type="ARBA" id="ARBA00023554"/>
    </source>
</evidence>
<evidence type="ECO:0000256" key="18">
    <source>
        <dbReference type="ARBA" id="ARBA00046127"/>
    </source>
</evidence>
<reference evidence="20 21" key="1">
    <citation type="submission" date="2018-10" db="EMBL/GenBank/DDBJ databases">
        <title>Genomic Encyclopedia of Archaeal and Bacterial Type Strains, Phase II (KMG-II): from individual species to whole genera.</title>
        <authorList>
            <person name="Goeker M."/>
        </authorList>
    </citation>
    <scope>NUCLEOTIDE SEQUENCE [LARGE SCALE GENOMIC DNA]</scope>
    <source>
        <strain evidence="20 21">DSM 18602</strain>
    </source>
</reference>
<dbReference type="SUPFAM" id="SSF53659">
    <property type="entry name" value="Isocitrate/Isopropylmalate dehydrogenase-like"/>
    <property type="match status" value="1"/>
</dbReference>
<evidence type="ECO:0000256" key="1">
    <source>
        <dbReference type="ARBA" id="ARBA00001936"/>
    </source>
</evidence>
<dbReference type="AlphaFoldDB" id="A0A495J218"/>
<dbReference type="OrthoDB" id="9806254at2"/>
<keyword evidence="8" id="KW-0816">Tricarboxylic acid cycle</keyword>
<dbReference type="RefSeq" id="WP_121198520.1">
    <property type="nucleotide sequence ID" value="NZ_RBKU01000001.1"/>
</dbReference>
<sequence>MKTKIAVAQGDGIGPEIMDAVLRIFKANDVQLEYEFVEMGKSYFDAGHSTGMTAAAKEAIEKYGILFKGPMETPKGKGVKSINVTARKVWNTYANQRDFRTLNGVDTVFSKAGIPINLTIIRENIEDTYGGIEHLLTYDVAVGRRIITRPGSEQVIRYAFEMVRRKGYKKLACGHKANIMKLTDGLFLEVFQQVAKEYPDIEASDIIVDDLCMKLVSKPQMFEAIVLTNLQGDIVSDLCAGLVGGLGFAPSANIGDNISIFEAVHGTAPDIAGRGIANPTALLLSGIGMLRFLGYSANAAAIENALLYTLEQGAHTGDFGDKTATPSLGTDAFADAIIANLGKLPADGGVFASSDFETGHHRTPIKNKLTLTGAHVVEEMIGVDVFVESNVQPDELAAVAKKSLRFNENFELVMISNRGTQVWPTGSIYTELVNEYRIRFEKKPGTSIKQKEILHIAADLSEAVKVCSVEFLMNFDGKIGYTLAQGQ</sequence>
<evidence type="ECO:0000256" key="7">
    <source>
        <dbReference type="ARBA" id="ARBA00022435"/>
    </source>
</evidence>
<name>A0A495J218_9SPHI</name>
<dbReference type="GO" id="GO:0046872">
    <property type="term" value="F:metal ion binding"/>
    <property type="evidence" value="ECO:0007669"/>
    <property type="project" value="UniProtKB-KW"/>
</dbReference>
<gene>
    <name evidence="20" type="ORF">BDD43_3176</name>
</gene>
<evidence type="ECO:0000256" key="5">
    <source>
        <dbReference type="ARBA" id="ARBA00013013"/>
    </source>
</evidence>